<accession>A0ABD3S0N5</accession>
<dbReference type="GO" id="GO:0016020">
    <property type="term" value="C:membrane"/>
    <property type="evidence" value="ECO:0007669"/>
    <property type="project" value="UniProtKB-SubCell"/>
</dbReference>
<dbReference type="InterPro" id="IPR036163">
    <property type="entry name" value="HMA_dom_sf"/>
</dbReference>
<reference evidence="4 5" key="1">
    <citation type="submission" date="2024-12" db="EMBL/GenBank/DDBJ databases">
        <title>The unique morphological basis and parallel evolutionary history of personate flowers in Penstemon.</title>
        <authorList>
            <person name="Depatie T.H."/>
            <person name="Wessinger C.A."/>
        </authorList>
    </citation>
    <scope>NUCLEOTIDE SEQUENCE [LARGE SCALE GENOMIC DNA]</scope>
    <source>
        <strain evidence="4">WTNN_2</strain>
        <tissue evidence="4">Leaf</tissue>
    </source>
</reference>
<dbReference type="Pfam" id="PF00403">
    <property type="entry name" value="HMA"/>
    <property type="match status" value="1"/>
</dbReference>
<dbReference type="PROSITE" id="PS50846">
    <property type="entry name" value="HMA_2"/>
    <property type="match status" value="1"/>
</dbReference>
<protein>
    <recommendedName>
        <fullName evidence="3">HMA domain-containing protein</fullName>
    </recommendedName>
</protein>
<dbReference type="Proteomes" id="UP001634393">
    <property type="component" value="Unassembled WGS sequence"/>
</dbReference>
<evidence type="ECO:0000313" key="4">
    <source>
        <dbReference type="EMBL" id="KAL3818028.1"/>
    </source>
</evidence>
<comment type="subcellular location">
    <subcellularLocation>
        <location evidence="1">Membrane</location>
        <topology evidence="1">Peripheral membrane protein</topology>
    </subcellularLocation>
</comment>
<evidence type="ECO:0000313" key="5">
    <source>
        <dbReference type="Proteomes" id="UP001634393"/>
    </source>
</evidence>
<dbReference type="CDD" id="cd00371">
    <property type="entry name" value="HMA"/>
    <property type="match status" value="1"/>
</dbReference>
<feature type="domain" description="HMA" evidence="3">
    <location>
        <begin position="46"/>
        <end position="109"/>
    </location>
</feature>
<dbReference type="Gene3D" id="3.30.70.100">
    <property type="match status" value="1"/>
</dbReference>
<keyword evidence="2" id="KW-0479">Metal-binding</keyword>
<organism evidence="4 5">
    <name type="scientific">Penstemon smallii</name>
    <dbReference type="NCBI Taxonomy" id="265156"/>
    <lineage>
        <taxon>Eukaryota</taxon>
        <taxon>Viridiplantae</taxon>
        <taxon>Streptophyta</taxon>
        <taxon>Embryophyta</taxon>
        <taxon>Tracheophyta</taxon>
        <taxon>Spermatophyta</taxon>
        <taxon>Magnoliopsida</taxon>
        <taxon>eudicotyledons</taxon>
        <taxon>Gunneridae</taxon>
        <taxon>Pentapetalae</taxon>
        <taxon>asterids</taxon>
        <taxon>lamiids</taxon>
        <taxon>Lamiales</taxon>
        <taxon>Plantaginaceae</taxon>
        <taxon>Cheloneae</taxon>
        <taxon>Penstemon</taxon>
    </lineage>
</organism>
<gene>
    <name evidence="4" type="ORF">ACJIZ3_003933</name>
</gene>
<evidence type="ECO:0000259" key="3">
    <source>
        <dbReference type="PROSITE" id="PS50846"/>
    </source>
</evidence>
<dbReference type="GO" id="GO:0009626">
    <property type="term" value="P:plant-type hypersensitive response"/>
    <property type="evidence" value="ECO:0007669"/>
    <property type="project" value="UniProtKB-KW"/>
</dbReference>
<evidence type="ECO:0000256" key="2">
    <source>
        <dbReference type="ARBA" id="ARBA00022723"/>
    </source>
</evidence>
<proteinExistence type="predicted"/>
<dbReference type="PANTHER" id="PTHR22814:SF288">
    <property type="entry name" value="HEAVY METAL-ASSOCIATED ISOPRENYLATED PLANT PROTEIN 30"/>
    <property type="match status" value="1"/>
</dbReference>
<dbReference type="EMBL" id="JBJXBP010000007">
    <property type="protein sequence ID" value="KAL3818028.1"/>
    <property type="molecule type" value="Genomic_DNA"/>
</dbReference>
<dbReference type="PANTHER" id="PTHR22814">
    <property type="entry name" value="COPPER TRANSPORT PROTEIN ATOX1-RELATED"/>
    <property type="match status" value="1"/>
</dbReference>
<dbReference type="AlphaFoldDB" id="A0ABD3S0N5"/>
<sequence>MVKLVERLFGSFFSATLAYTNYKGAKRPKVDNYYNNNMPKRRPLSLQTVELKVRMCCTGCERVVKEAIQKLRGVDSIEVNLEMEKVTVIGYVDRNKVLKYVRRAGKRAEFWPYPNPPLYFTSTNNYFKDMTTEYKESYNYWRHGYNPRDNHASLPITHRGDDKVSNLFNDDNVNACSLM</sequence>
<comment type="caution">
    <text evidence="4">The sequence shown here is derived from an EMBL/GenBank/DDBJ whole genome shotgun (WGS) entry which is preliminary data.</text>
</comment>
<dbReference type="InterPro" id="IPR006121">
    <property type="entry name" value="HMA_dom"/>
</dbReference>
<dbReference type="SUPFAM" id="SSF55008">
    <property type="entry name" value="HMA, heavy metal-associated domain"/>
    <property type="match status" value="1"/>
</dbReference>
<keyword evidence="5" id="KW-1185">Reference proteome</keyword>
<evidence type="ECO:0000256" key="1">
    <source>
        <dbReference type="ARBA" id="ARBA00004170"/>
    </source>
</evidence>
<name>A0ABD3S0N5_9LAMI</name>
<dbReference type="GO" id="GO:0046872">
    <property type="term" value="F:metal ion binding"/>
    <property type="evidence" value="ECO:0007669"/>
    <property type="project" value="UniProtKB-KW"/>
</dbReference>